<evidence type="ECO:0000256" key="10">
    <source>
        <dbReference type="ARBA" id="ARBA00022989"/>
    </source>
</evidence>
<dbReference type="Pfam" id="PF00535">
    <property type="entry name" value="Glycos_transf_2"/>
    <property type="match status" value="1"/>
</dbReference>
<comment type="similarity">
    <text evidence="3">Belongs to the glycosyltransferase 2 family.</text>
</comment>
<evidence type="ECO:0000256" key="6">
    <source>
        <dbReference type="ARBA" id="ARBA00022679"/>
    </source>
</evidence>
<dbReference type="STRING" id="1802583.A2311_01325"/>
<dbReference type="InterPro" id="IPR029044">
    <property type="entry name" value="Nucleotide-diphossugar_trans"/>
</dbReference>
<organism evidence="14 15">
    <name type="scientific">candidate division WOR-1 bacterium RIFOXYB2_FULL_48_7</name>
    <dbReference type="NCBI Taxonomy" id="1802583"/>
    <lineage>
        <taxon>Bacteria</taxon>
        <taxon>Bacillati</taxon>
        <taxon>Saganbacteria</taxon>
    </lineage>
</organism>
<dbReference type="EC" id="2.4.1.117" evidence="4"/>
<dbReference type="GO" id="GO:0004581">
    <property type="term" value="F:dolichyl-phosphate beta-glucosyltransferase activity"/>
    <property type="evidence" value="ECO:0007669"/>
    <property type="project" value="UniProtKB-EC"/>
</dbReference>
<keyword evidence="10" id="KW-1133">Transmembrane helix</keyword>
<evidence type="ECO:0000256" key="4">
    <source>
        <dbReference type="ARBA" id="ARBA00012583"/>
    </source>
</evidence>
<evidence type="ECO:0000256" key="12">
    <source>
        <dbReference type="ARBA" id="ARBA00045097"/>
    </source>
</evidence>
<dbReference type="SUPFAM" id="SSF53448">
    <property type="entry name" value="Nucleotide-diphospho-sugar transferases"/>
    <property type="match status" value="1"/>
</dbReference>
<feature type="domain" description="Glycosyltransferase 2-like" evidence="13">
    <location>
        <begin position="4"/>
        <end position="168"/>
    </location>
</feature>
<evidence type="ECO:0000256" key="3">
    <source>
        <dbReference type="ARBA" id="ARBA00006739"/>
    </source>
</evidence>
<evidence type="ECO:0000313" key="15">
    <source>
        <dbReference type="Proteomes" id="UP000178951"/>
    </source>
</evidence>
<keyword evidence="7" id="KW-0812">Transmembrane</keyword>
<comment type="subcellular location">
    <subcellularLocation>
        <location evidence="1">Endoplasmic reticulum membrane</location>
        <topology evidence="1">Single-pass membrane protein</topology>
    </subcellularLocation>
</comment>
<dbReference type="GO" id="GO:0006487">
    <property type="term" value="P:protein N-linked glycosylation"/>
    <property type="evidence" value="ECO:0007669"/>
    <property type="project" value="TreeGrafter"/>
</dbReference>
<evidence type="ECO:0000259" key="13">
    <source>
        <dbReference type="Pfam" id="PF00535"/>
    </source>
</evidence>
<keyword evidence="6" id="KW-0808">Transferase</keyword>
<comment type="catalytic activity">
    <reaction evidence="12">
        <text>a di-trans,poly-cis-dolichyl phosphate + UDP-alpha-D-glucose = a di-trans,poly-cis-dolichyl beta-D-glucosyl phosphate + UDP</text>
        <dbReference type="Rhea" id="RHEA:15401"/>
        <dbReference type="Rhea" id="RHEA-COMP:19498"/>
        <dbReference type="Rhea" id="RHEA-COMP:19502"/>
        <dbReference type="ChEBI" id="CHEBI:57525"/>
        <dbReference type="ChEBI" id="CHEBI:57683"/>
        <dbReference type="ChEBI" id="CHEBI:58223"/>
        <dbReference type="ChEBI" id="CHEBI:58885"/>
        <dbReference type="EC" id="2.4.1.117"/>
    </reaction>
    <physiologicalReaction direction="left-to-right" evidence="12">
        <dbReference type="Rhea" id="RHEA:15402"/>
    </physiologicalReaction>
</comment>
<dbReference type="CDD" id="cd04188">
    <property type="entry name" value="DPG_synthase"/>
    <property type="match status" value="1"/>
</dbReference>
<evidence type="ECO:0000256" key="1">
    <source>
        <dbReference type="ARBA" id="ARBA00004389"/>
    </source>
</evidence>
<comment type="caution">
    <text evidence="14">The sequence shown here is derived from an EMBL/GenBank/DDBJ whole genome shotgun (WGS) entry which is preliminary data.</text>
</comment>
<dbReference type="Proteomes" id="UP000178951">
    <property type="component" value="Unassembled WGS sequence"/>
</dbReference>
<name>A0A1F4TI45_UNCSA</name>
<dbReference type="PANTHER" id="PTHR10859">
    <property type="entry name" value="GLYCOSYL TRANSFERASE"/>
    <property type="match status" value="1"/>
</dbReference>
<keyword evidence="5" id="KW-0328">Glycosyltransferase</keyword>
<keyword evidence="11" id="KW-0472">Membrane</keyword>
<evidence type="ECO:0000313" key="14">
    <source>
        <dbReference type="EMBL" id="OGC32364.1"/>
    </source>
</evidence>
<evidence type="ECO:0000256" key="7">
    <source>
        <dbReference type="ARBA" id="ARBA00022692"/>
    </source>
</evidence>
<keyword evidence="8" id="KW-0256">Endoplasmic reticulum</keyword>
<evidence type="ECO:0000256" key="8">
    <source>
        <dbReference type="ARBA" id="ARBA00022824"/>
    </source>
</evidence>
<evidence type="ECO:0000256" key="2">
    <source>
        <dbReference type="ARBA" id="ARBA00004922"/>
    </source>
</evidence>
<gene>
    <name evidence="14" type="ORF">A2311_01325</name>
</gene>
<dbReference type="AlphaFoldDB" id="A0A1F4TI45"/>
<accession>A0A1F4TI45</accession>
<dbReference type="InterPro" id="IPR001173">
    <property type="entry name" value="Glyco_trans_2-like"/>
</dbReference>
<proteinExistence type="inferred from homology"/>
<evidence type="ECO:0000256" key="5">
    <source>
        <dbReference type="ARBA" id="ARBA00022676"/>
    </source>
</evidence>
<reference evidence="14 15" key="1">
    <citation type="journal article" date="2016" name="Nat. Commun.">
        <title>Thousands of microbial genomes shed light on interconnected biogeochemical processes in an aquifer system.</title>
        <authorList>
            <person name="Anantharaman K."/>
            <person name="Brown C.T."/>
            <person name="Hug L.A."/>
            <person name="Sharon I."/>
            <person name="Castelle C.J."/>
            <person name="Probst A.J."/>
            <person name="Thomas B.C."/>
            <person name="Singh A."/>
            <person name="Wilkins M.J."/>
            <person name="Karaoz U."/>
            <person name="Brodie E.L."/>
            <person name="Williams K.H."/>
            <person name="Hubbard S.S."/>
            <person name="Banfield J.F."/>
        </authorList>
    </citation>
    <scope>NUCLEOTIDE SEQUENCE [LARGE SCALE GENOMIC DNA]</scope>
</reference>
<comment type="pathway">
    <text evidence="2">Protein modification; protein glycosylation.</text>
</comment>
<evidence type="ECO:0000256" key="11">
    <source>
        <dbReference type="ARBA" id="ARBA00023136"/>
    </source>
</evidence>
<dbReference type="Gene3D" id="3.90.550.10">
    <property type="entry name" value="Spore Coat Polysaccharide Biosynthesis Protein SpsA, Chain A"/>
    <property type="match status" value="1"/>
</dbReference>
<dbReference type="InterPro" id="IPR035518">
    <property type="entry name" value="DPG_synthase"/>
</dbReference>
<evidence type="ECO:0000256" key="9">
    <source>
        <dbReference type="ARBA" id="ARBA00022968"/>
    </source>
</evidence>
<keyword evidence="9" id="KW-0735">Signal-anchor</keyword>
<protein>
    <recommendedName>
        <fullName evidence="4">dolichyl-phosphate beta-glucosyltransferase</fullName>
        <ecNumber evidence="4">2.4.1.117</ecNumber>
    </recommendedName>
</protein>
<dbReference type="PANTHER" id="PTHR10859:SF91">
    <property type="entry name" value="DOLICHYL-PHOSPHATE BETA-GLUCOSYLTRANSFERASE"/>
    <property type="match status" value="1"/>
</dbReference>
<sequence>MILSVIIPAYNEAKRLPSTLASVIGYLQATRQEHEIIVVDDGSRDTTAAVARSFPGVKVITYQPNRGKGFAVKQGMLAATGDLRLFMDADNSTRLDEIAGFLPFVQAADIIIGSRAIKGAKIAHHQPFYREWLGRGYNWLVQRLFLPGIQDTQCGFKLFSRRAAEQVFSQQKLEDFSFDLEILLCAKQLGYKIKELPIAWANSPSTKLNPLTDTLAMFAALVKLKFSI</sequence>
<dbReference type="EMBL" id="MEUF01000081">
    <property type="protein sequence ID" value="OGC32364.1"/>
    <property type="molecule type" value="Genomic_DNA"/>
</dbReference>